<dbReference type="EMBL" id="CAACVJ010000334">
    <property type="protein sequence ID" value="VEP16030.1"/>
    <property type="molecule type" value="Genomic_DNA"/>
</dbReference>
<gene>
    <name evidence="2" type="ORF">H1P_40001</name>
</gene>
<dbReference type="Pfam" id="PF20530">
    <property type="entry name" value="DUF6745"/>
    <property type="match status" value="1"/>
</dbReference>
<evidence type="ECO:0000313" key="2">
    <source>
        <dbReference type="EMBL" id="VEP16030.1"/>
    </source>
</evidence>
<proteinExistence type="predicted"/>
<name>A0A563VX76_9CYAN</name>
<evidence type="ECO:0000259" key="1">
    <source>
        <dbReference type="Pfam" id="PF20530"/>
    </source>
</evidence>
<dbReference type="Proteomes" id="UP000320055">
    <property type="component" value="Unassembled WGS sequence"/>
</dbReference>
<sequence length="125" mass="14676">MRNFPAINSQKDKPKFFSHSCSMAQLQLLSRISIQFWSRYAWFLDFAYSVLGCYHISERWEALQILVKNCGYIIPFQNICYVSDRPIELLFKNDLILHSENNPAVLFSDGYQIFAYNGIELSITY</sequence>
<reference evidence="2 3" key="1">
    <citation type="submission" date="2019-01" db="EMBL/GenBank/DDBJ databases">
        <authorList>
            <person name="Brito A."/>
        </authorList>
    </citation>
    <scope>NUCLEOTIDE SEQUENCE [LARGE SCALE GENOMIC DNA]</scope>
    <source>
        <strain evidence="2">1</strain>
    </source>
</reference>
<organism evidence="2 3">
    <name type="scientific">Hyella patelloides LEGE 07179</name>
    <dbReference type="NCBI Taxonomy" id="945734"/>
    <lineage>
        <taxon>Bacteria</taxon>
        <taxon>Bacillati</taxon>
        <taxon>Cyanobacteriota</taxon>
        <taxon>Cyanophyceae</taxon>
        <taxon>Pleurocapsales</taxon>
        <taxon>Hyellaceae</taxon>
        <taxon>Hyella</taxon>
    </lineage>
</organism>
<evidence type="ECO:0000313" key="3">
    <source>
        <dbReference type="Proteomes" id="UP000320055"/>
    </source>
</evidence>
<dbReference type="InterPro" id="IPR046633">
    <property type="entry name" value="DUF6745"/>
</dbReference>
<protein>
    <recommendedName>
        <fullName evidence="1">DUF6745 domain-containing protein</fullName>
    </recommendedName>
</protein>
<accession>A0A563VX76</accession>
<feature type="domain" description="DUF6745" evidence="1">
    <location>
        <begin position="59"/>
        <end position="122"/>
    </location>
</feature>
<keyword evidence="3" id="KW-1185">Reference proteome</keyword>
<dbReference type="AlphaFoldDB" id="A0A563VX76"/>